<keyword evidence="2" id="KW-0012">Acyltransferase</keyword>
<evidence type="ECO:0000256" key="2">
    <source>
        <dbReference type="ARBA" id="ARBA00023315"/>
    </source>
</evidence>
<dbReference type="GO" id="GO:0016747">
    <property type="term" value="F:acyltransferase activity, transferring groups other than amino-acyl groups"/>
    <property type="evidence" value="ECO:0007669"/>
    <property type="project" value="InterPro"/>
</dbReference>
<gene>
    <name evidence="4" type="primary">mshD</name>
    <name evidence="4" type="ORF">LSUE1_G003861</name>
</gene>
<dbReference type="InterPro" id="IPR050680">
    <property type="entry name" value="YpeA/RimI_acetyltransf"/>
</dbReference>
<dbReference type="PANTHER" id="PTHR43420">
    <property type="entry name" value="ACETYLTRANSFERASE"/>
    <property type="match status" value="1"/>
</dbReference>
<dbReference type="CDD" id="cd04301">
    <property type="entry name" value="NAT_SF"/>
    <property type="match status" value="2"/>
</dbReference>
<dbReference type="SUPFAM" id="SSF55729">
    <property type="entry name" value="Acyl-CoA N-acyltransferases (Nat)"/>
    <property type="match status" value="2"/>
</dbReference>
<dbReference type="Pfam" id="PF00583">
    <property type="entry name" value="Acetyltransf_1"/>
    <property type="match status" value="2"/>
</dbReference>
<feature type="domain" description="N-acetyltransferase" evidence="3">
    <location>
        <begin position="19"/>
        <end position="172"/>
    </location>
</feature>
<name>A0A8T9C6S9_9HELO</name>
<keyword evidence="1" id="KW-0808">Transferase</keyword>
<keyword evidence="5" id="KW-1185">Reference proteome</keyword>
<dbReference type="OrthoDB" id="47059at2759"/>
<proteinExistence type="predicted"/>
<feature type="domain" description="N-acetyltransferase" evidence="3">
    <location>
        <begin position="183"/>
        <end position="327"/>
    </location>
</feature>
<dbReference type="AlphaFoldDB" id="A0A8T9C6S9"/>
<accession>A0A8T9C6S9</accession>
<dbReference type="InterPro" id="IPR016181">
    <property type="entry name" value="Acyl_CoA_acyltransferase"/>
</dbReference>
<evidence type="ECO:0000313" key="5">
    <source>
        <dbReference type="Proteomes" id="UP000469558"/>
    </source>
</evidence>
<evidence type="ECO:0000313" key="4">
    <source>
        <dbReference type="EMBL" id="TVY81368.1"/>
    </source>
</evidence>
<organism evidence="4 5">
    <name type="scientific">Lachnellula suecica</name>
    <dbReference type="NCBI Taxonomy" id="602035"/>
    <lineage>
        <taxon>Eukaryota</taxon>
        <taxon>Fungi</taxon>
        <taxon>Dikarya</taxon>
        <taxon>Ascomycota</taxon>
        <taxon>Pezizomycotina</taxon>
        <taxon>Leotiomycetes</taxon>
        <taxon>Helotiales</taxon>
        <taxon>Lachnaceae</taxon>
        <taxon>Lachnellula</taxon>
    </lineage>
</organism>
<evidence type="ECO:0000259" key="3">
    <source>
        <dbReference type="PROSITE" id="PS51186"/>
    </source>
</evidence>
<dbReference type="InterPro" id="IPR000182">
    <property type="entry name" value="GNAT_dom"/>
</dbReference>
<dbReference type="PROSITE" id="PS51186">
    <property type="entry name" value="GNAT"/>
    <property type="match status" value="2"/>
</dbReference>
<protein>
    <submittedName>
        <fullName evidence="4">Mycothiol acetyltransferase</fullName>
    </submittedName>
</protein>
<evidence type="ECO:0000256" key="1">
    <source>
        <dbReference type="ARBA" id="ARBA00022679"/>
    </source>
</evidence>
<sequence>MQDTDLEDAVQATPVEGIYVIRDYTKSDEDFEELWQMWQNIFPTWPIERPRLEKILHHKSLPGQHFIHERGFCLSFLMDGKNGKIAAVGVLPEYRKKGLGSALLKSAEGGLRSLARTKGEMELKSLEIGCQTPRFWPQVPIDLPQDIKDFFVHREPTIRDLYKDIRSEIAPPAIIERVSKMNFNFSPWSPELYEECMTKQRANFIWSKAYELLAAYGQHHEVMVAFDPDTNAQIGWTVMSSPTSIFSDIFSFLPLMPSKEKTGLISAVGVDESARGKGVGLALVVKAMENMRDRGIEGVYIDMVVIRNFYEKIGFETVWEYEGYMKE</sequence>
<dbReference type="Gene3D" id="3.40.630.30">
    <property type="match status" value="2"/>
</dbReference>
<comment type="caution">
    <text evidence="4">The sequence shown here is derived from an EMBL/GenBank/DDBJ whole genome shotgun (WGS) entry which is preliminary data.</text>
</comment>
<dbReference type="EMBL" id="QGMK01000492">
    <property type="protein sequence ID" value="TVY81368.1"/>
    <property type="molecule type" value="Genomic_DNA"/>
</dbReference>
<dbReference type="Proteomes" id="UP000469558">
    <property type="component" value="Unassembled WGS sequence"/>
</dbReference>
<reference evidence="4 5" key="1">
    <citation type="submission" date="2018-05" db="EMBL/GenBank/DDBJ databases">
        <title>Genome sequencing and assembly of the regulated plant pathogen Lachnellula willkommii and related sister species for the development of diagnostic species identification markers.</title>
        <authorList>
            <person name="Giroux E."/>
            <person name="Bilodeau G."/>
        </authorList>
    </citation>
    <scope>NUCLEOTIDE SEQUENCE [LARGE SCALE GENOMIC DNA]</scope>
    <source>
        <strain evidence="4 5">CBS 268.59</strain>
    </source>
</reference>